<organism evidence="1 2">
    <name type="scientific">Chitinimonas arctica</name>
    <dbReference type="NCBI Taxonomy" id="2594795"/>
    <lineage>
        <taxon>Bacteria</taxon>
        <taxon>Pseudomonadati</taxon>
        <taxon>Pseudomonadota</taxon>
        <taxon>Betaproteobacteria</taxon>
        <taxon>Neisseriales</taxon>
        <taxon>Chitinibacteraceae</taxon>
        <taxon>Chitinimonas</taxon>
    </lineage>
</organism>
<dbReference type="Proteomes" id="UP000317550">
    <property type="component" value="Chromosome"/>
</dbReference>
<dbReference type="EMBL" id="CP041730">
    <property type="protein sequence ID" value="QDQ25628.1"/>
    <property type="molecule type" value="Genomic_DNA"/>
</dbReference>
<dbReference type="KEGG" id="cari:FNU76_04250"/>
<protein>
    <submittedName>
        <fullName evidence="1">Uncharacterized protein</fullName>
    </submittedName>
</protein>
<evidence type="ECO:0000313" key="2">
    <source>
        <dbReference type="Proteomes" id="UP000317550"/>
    </source>
</evidence>
<sequence length="148" mass="16734">MLLTTRKGGCLQARELGCHVRSEALCGSKCWPVPGLEGDPQPFALDAWSHRRFSPPLRLQCAAIFLESTLQSYSRILFYKGVELEVTYDYTPAEARSATYPGRAEEYLTTWVLAGDVNILPLLTERQILEIEQMLGLHEDEYDLRQAA</sequence>
<keyword evidence="2" id="KW-1185">Reference proteome</keyword>
<reference evidence="2" key="1">
    <citation type="submission" date="2019-07" db="EMBL/GenBank/DDBJ databases">
        <title>Chitinimonas sp. nov., isolated from Ny-Alesund, arctica soil.</title>
        <authorList>
            <person name="Xu Q."/>
            <person name="Peng F."/>
        </authorList>
    </citation>
    <scope>NUCLEOTIDE SEQUENCE [LARGE SCALE GENOMIC DNA]</scope>
    <source>
        <strain evidence="2">R3-44</strain>
    </source>
</reference>
<dbReference type="RefSeq" id="WP_143856553.1">
    <property type="nucleotide sequence ID" value="NZ_CP041730.1"/>
</dbReference>
<gene>
    <name evidence="1" type="ORF">FNU76_04250</name>
</gene>
<dbReference type="AlphaFoldDB" id="A0A516SC30"/>
<name>A0A516SC30_9NEIS</name>
<proteinExistence type="predicted"/>
<accession>A0A516SC30</accession>
<evidence type="ECO:0000313" key="1">
    <source>
        <dbReference type="EMBL" id="QDQ25628.1"/>
    </source>
</evidence>